<feature type="compositionally biased region" description="Basic and acidic residues" evidence="1">
    <location>
        <begin position="63"/>
        <end position="99"/>
    </location>
</feature>
<dbReference type="EMBL" id="NJET01000142">
    <property type="protein sequence ID" value="PHH60524.1"/>
    <property type="molecule type" value="Genomic_DNA"/>
</dbReference>
<evidence type="ECO:0000313" key="2">
    <source>
        <dbReference type="EMBL" id="PHH60524.1"/>
    </source>
</evidence>
<proteinExistence type="predicted"/>
<protein>
    <submittedName>
        <fullName evidence="2">Uncharacterized protein</fullName>
    </submittedName>
</protein>
<dbReference type="OrthoDB" id="4927519at2759"/>
<dbReference type="Proteomes" id="UP000226192">
    <property type="component" value="Unassembled WGS sequence"/>
</dbReference>
<organism evidence="2 3">
    <name type="scientific">Ophiocordyceps australis</name>
    <dbReference type="NCBI Taxonomy" id="1399860"/>
    <lineage>
        <taxon>Eukaryota</taxon>
        <taxon>Fungi</taxon>
        <taxon>Dikarya</taxon>
        <taxon>Ascomycota</taxon>
        <taxon>Pezizomycotina</taxon>
        <taxon>Sordariomycetes</taxon>
        <taxon>Hypocreomycetidae</taxon>
        <taxon>Hypocreales</taxon>
        <taxon>Ophiocordycipitaceae</taxon>
        <taxon>Ophiocordyceps</taxon>
    </lineage>
</organism>
<feature type="compositionally biased region" description="Polar residues" evidence="1">
    <location>
        <begin position="48"/>
        <end position="60"/>
    </location>
</feature>
<feature type="region of interest" description="Disordered" evidence="1">
    <location>
        <begin position="32"/>
        <end position="99"/>
    </location>
</feature>
<name>A0A2C5Y0M5_9HYPO</name>
<accession>A0A2C5Y0M5</accession>
<gene>
    <name evidence="2" type="ORF">CDD81_1571</name>
</gene>
<keyword evidence="3" id="KW-1185">Reference proteome</keyword>
<evidence type="ECO:0000313" key="3">
    <source>
        <dbReference type="Proteomes" id="UP000226192"/>
    </source>
</evidence>
<dbReference type="AlphaFoldDB" id="A0A2C5Y0M5"/>
<reference evidence="2 3" key="1">
    <citation type="submission" date="2017-06" db="EMBL/GenBank/DDBJ databases">
        <title>Ant-infecting Ophiocordyceps genomes reveal a high diversity of potential behavioral manipulation genes and a possible major role for enterotoxins.</title>
        <authorList>
            <person name="De Bekker C."/>
            <person name="Evans H.C."/>
            <person name="Brachmann A."/>
            <person name="Hughes D.P."/>
        </authorList>
    </citation>
    <scope>NUCLEOTIDE SEQUENCE [LARGE SCALE GENOMIC DNA]</scope>
    <source>
        <strain evidence="2 3">Map64</strain>
    </source>
</reference>
<evidence type="ECO:0000256" key="1">
    <source>
        <dbReference type="SAM" id="MobiDB-lite"/>
    </source>
</evidence>
<sequence>MADCCPSCCQAPDLGVHDYCVPCESNPDCPNSYRRSSAYEPDPLPPTRTLSWRDNNSQQHSPRKPEKKLNDKKDAHLKQEKTKEKVPVAKEADIKEKQK</sequence>
<comment type="caution">
    <text evidence="2">The sequence shown here is derived from an EMBL/GenBank/DDBJ whole genome shotgun (WGS) entry which is preliminary data.</text>
</comment>